<feature type="region of interest" description="Disordered" evidence="9">
    <location>
        <begin position="1"/>
        <end position="114"/>
    </location>
</feature>
<keyword evidence="7" id="KW-0325">Glycoprotein</keyword>
<feature type="transmembrane region" description="Helical" evidence="8">
    <location>
        <begin position="776"/>
        <end position="799"/>
    </location>
</feature>
<feature type="transmembrane region" description="Helical" evidence="8">
    <location>
        <begin position="511"/>
        <end position="535"/>
    </location>
</feature>
<dbReference type="RefSeq" id="XP_038065846.1">
    <property type="nucleotide sequence ID" value="XM_038209918.1"/>
</dbReference>
<dbReference type="InterPro" id="IPR007632">
    <property type="entry name" value="Anoctamin"/>
</dbReference>
<dbReference type="AlphaFoldDB" id="A0A914AR27"/>
<feature type="compositionally biased region" description="Basic and acidic residues" evidence="9">
    <location>
        <begin position="93"/>
        <end position="114"/>
    </location>
</feature>
<dbReference type="Pfam" id="PF16178">
    <property type="entry name" value="Anoct_dimer"/>
    <property type="match status" value="1"/>
</dbReference>
<sequence length="957" mass="110359">MEPGSHKRRTQHSEEPRRSSNTSRSSKVGPEPARVDKAGKHSKNNDMAAPPAIGFEGLQEDPPPKSEHIGLEAYGDGRSPKNGAAPENIELSESNKEDEPLKDDKQPKKAEKKEGADLYFHDGIRRIDYILAYKKGDSEKDVRRAAKRHEFENNLREEGIELEVEDPEPSQDGSADGNTVFVKLHAPWEFLSRQAEVLKVKMPIKENDMEEPISILNCLKKIPSPFDLSEEFIKPEPKYFTAPFVREREDEFVMEDRESFFGMSQRNRMVHEILEKCRYDPDNKTKFGIDHMINNGSYVAAYPLHEGDYKSKHSMLTHGPQNDRHLLYEEWARPGRWYKYQPLDLISDYYGEKIGLYFAWLGFYTQMLTIAAIVGLVVFLYGCISLPFDPVVSELCEAKSWVNYTMCPQCNNRCTYWILESSCFYSQLTYLFDNGATVFFAAFMSLWATMFCEFWKRRQNELDYDWDLFGFEEQEENCRPEFEALAPDKRVNPITKLYEPYVKFYRRFPRFMASVLGIVFMIFLVLAAVVGVIVYRIAIKTAVAASGDAFISSQASIITSITASCISLVVIMVLQNLYDRIATWLTDLELHRTETEYEDSYTFKMYFFAFVNYYSSSFYVAFFKGSFPGNPSEYGKVFGLRQEECDPAGCLQELFVNLAIVMCGKQFFNNFIEIFLPLILNFWRSRTGRKEQKAGKGSYDQWEKDFDRSELGPRGLFKEYLEMAVQFGFVTIFVASFPLAPFFALINNLMEIRLDAYKFVTQLRRPYAARAQDIGAWYAILVSVGNFAVLSNACVIAFTSSFISREVYKYQFDKLEGYVDWTLSSFNTTFFEEGTGPDIDTYPDFADGGLNGTRVELCKYRGFVLGPNPPFDLKLDYWKVFAMRLVLVLVYEHVIFIVKFALEYMVPDMPDFVKNEIKRENYLAQQALEEITRKDMVAKRRSKMPDGEKGASASGYQ</sequence>
<evidence type="ECO:0000256" key="7">
    <source>
        <dbReference type="ARBA" id="ARBA00023180"/>
    </source>
</evidence>
<dbReference type="OrthoDB" id="296386at2759"/>
<dbReference type="EnsemblMetazoa" id="XM_038209918.1">
    <property type="protein sequence ID" value="XP_038065846.1"/>
    <property type="gene ID" value="LOC119735946"/>
</dbReference>
<dbReference type="PANTHER" id="PTHR12308">
    <property type="entry name" value="ANOCTAMIN"/>
    <property type="match status" value="1"/>
</dbReference>
<feature type="compositionally biased region" description="Basic and acidic residues" evidence="9">
    <location>
        <begin position="934"/>
        <end position="949"/>
    </location>
</feature>
<feature type="region of interest" description="Disordered" evidence="9">
    <location>
        <begin position="934"/>
        <end position="957"/>
    </location>
</feature>
<evidence type="ECO:0000256" key="8">
    <source>
        <dbReference type="RuleBase" id="RU280814"/>
    </source>
</evidence>
<dbReference type="GO" id="GO:0005886">
    <property type="term" value="C:plasma membrane"/>
    <property type="evidence" value="ECO:0007669"/>
    <property type="project" value="UniProtKB-SubCell"/>
</dbReference>
<feature type="region of interest" description="Disordered" evidence="9">
    <location>
        <begin position="157"/>
        <end position="177"/>
    </location>
</feature>
<protein>
    <recommendedName>
        <fullName evidence="8">Anoctamin</fullName>
    </recommendedName>
</protein>
<feature type="compositionally biased region" description="Acidic residues" evidence="9">
    <location>
        <begin position="160"/>
        <end position="169"/>
    </location>
</feature>
<evidence type="ECO:0000313" key="13">
    <source>
        <dbReference type="Proteomes" id="UP000887568"/>
    </source>
</evidence>
<name>A0A914AR27_PATMI</name>
<dbReference type="GO" id="GO:0005254">
    <property type="term" value="F:chloride channel activity"/>
    <property type="evidence" value="ECO:0007669"/>
    <property type="project" value="TreeGrafter"/>
</dbReference>
<evidence type="ECO:0000256" key="9">
    <source>
        <dbReference type="SAM" id="MobiDB-lite"/>
    </source>
</evidence>
<feature type="transmembrane region" description="Helical" evidence="8">
    <location>
        <begin position="555"/>
        <end position="574"/>
    </location>
</feature>
<keyword evidence="4 8" id="KW-0812">Transmembrane</keyword>
<feature type="transmembrane region" description="Helical" evidence="8">
    <location>
        <begin position="357"/>
        <end position="381"/>
    </location>
</feature>
<keyword evidence="13" id="KW-1185">Reference proteome</keyword>
<evidence type="ECO:0000259" key="10">
    <source>
        <dbReference type="Pfam" id="PF04547"/>
    </source>
</evidence>
<evidence type="ECO:0000259" key="11">
    <source>
        <dbReference type="Pfam" id="PF16178"/>
    </source>
</evidence>
<evidence type="ECO:0000256" key="1">
    <source>
        <dbReference type="ARBA" id="ARBA00004651"/>
    </source>
</evidence>
<evidence type="ECO:0000256" key="4">
    <source>
        <dbReference type="ARBA" id="ARBA00022692"/>
    </source>
</evidence>
<comment type="similarity">
    <text evidence="2 8">Belongs to the anoctamin family.</text>
</comment>
<keyword evidence="6 8" id="KW-0472">Membrane</keyword>
<accession>A0A914AR27</accession>
<feature type="domain" description="Anoctamin dimerisation" evidence="11">
    <location>
        <begin position="119"/>
        <end position="343"/>
    </location>
</feature>
<evidence type="ECO:0000256" key="5">
    <source>
        <dbReference type="ARBA" id="ARBA00022989"/>
    </source>
</evidence>
<dbReference type="InterPro" id="IPR032394">
    <property type="entry name" value="Anoct_dimer"/>
</dbReference>
<evidence type="ECO:0000313" key="12">
    <source>
        <dbReference type="EnsemblMetazoa" id="XP_038065846.1"/>
    </source>
</evidence>
<evidence type="ECO:0000256" key="6">
    <source>
        <dbReference type="ARBA" id="ARBA00023136"/>
    </source>
</evidence>
<dbReference type="GO" id="GO:0046983">
    <property type="term" value="F:protein dimerization activity"/>
    <property type="evidence" value="ECO:0007669"/>
    <property type="project" value="InterPro"/>
</dbReference>
<keyword evidence="3" id="KW-1003">Cell membrane</keyword>
<feature type="transmembrane region" description="Helical" evidence="8">
    <location>
        <begin position="436"/>
        <end position="455"/>
    </location>
</feature>
<dbReference type="PANTHER" id="PTHR12308:SF84">
    <property type="entry name" value="ANOCTAMIN"/>
    <property type="match status" value="1"/>
</dbReference>
<feature type="domain" description="Anoctamin transmembrane" evidence="10">
    <location>
        <begin position="346"/>
        <end position="920"/>
    </location>
</feature>
<dbReference type="Pfam" id="PF04547">
    <property type="entry name" value="Anoctamin"/>
    <property type="match status" value="1"/>
</dbReference>
<dbReference type="InterPro" id="IPR049452">
    <property type="entry name" value="Anoctamin_TM"/>
</dbReference>
<dbReference type="OMA" id="SQAFHPL"/>
<proteinExistence type="inferred from homology"/>
<feature type="transmembrane region" description="Helical" evidence="8">
    <location>
        <begin position="605"/>
        <end position="623"/>
    </location>
</feature>
<keyword evidence="5 8" id="KW-1133">Transmembrane helix</keyword>
<comment type="subcellular location">
    <subcellularLocation>
        <location evidence="1">Cell membrane</location>
        <topology evidence="1">Multi-pass membrane protein</topology>
    </subcellularLocation>
    <subcellularLocation>
        <location evidence="8">Membrane</location>
        <topology evidence="8">Multi-pass membrane protein</topology>
    </subcellularLocation>
</comment>
<feature type="compositionally biased region" description="Basic residues" evidence="9">
    <location>
        <begin position="1"/>
        <end position="10"/>
    </location>
</feature>
<evidence type="ECO:0000256" key="2">
    <source>
        <dbReference type="ARBA" id="ARBA00009671"/>
    </source>
</evidence>
<feature type="transmembrane region" description="Helical" evidence="8">
    <location>
        <begin position="881"/>
        <end position="902"/>
    </location>
</feature>
<evidence type="ECO:0000256" key="3">
    <source>
        <dbReference type="ARBA" id="ARBA00022475"/>
    </source>
</evidence>
<feature type="transmembrane region" description="Helical" evidence="8">
    <location>
        <begin position="724"/>
        <end position="746"/>
    </location>
</feature>
<organism evidence="12 13">
    <name type="scientific">Patiria miniata</name>
    <name type="common">Bat star</name>
    <name type="synonym">Asterina miniata</name>
    <dbReference type="NCBI Taxonomy" id="46514"/>
    <lineage>
        <taxon>Eukaryota</taxon>
        <taxon>Metazoa</taxon>
        <taxon>Echinodermata</taxon>
        <taxon>Eleutherozoa</taxon>
        <taxon>Asterozoa</taxon>
        <taxon>Asteroidea</taxon>
        <taxon>Valvatacea</taxon>
        <taxon>Valvatida</taxon>
        <taxon>Asterinidae</taxon>
        <taxon>Patiria</taxon>
    </lineage>
</organism>
<reference evidence="12" key="1">
    <citation type="submission" date="2022-11" db="UniProtKB">
        <authorList>
            <consortium name="EnsemblMetazoa"/>
        </authorList>
    </citation>
    <scope>IDENTIFICATION</scope>
</reference>
<dbReference type="GeneID" id="119735946"/>
<dbReference type="Proteomes" id="UP000887568">
    <property type="component" value="Unplaced"/>
</dbReference>